<comment type="caution">
    <text evidence="2">The sequence shown here is derived from an EMBL/GenBank/DDBJ whole genome shotgun (WGS) entry which is preliminary data.</text>
</comment>
<accession>A0A833SEJ1</accession>
<feature type="compositionally biased region" description="Basic and acidic residues" evidence="1">
    <location>
        <begin position="88"/>
        <end position="110"/>
    </location>
</feature>
<protein>
    <submittedName>
        <fullName evidence="2">Uncharacterized protein</fullName>
    </submittedName>
</protein>
<feature type="compositionally biased region" description="Basic and acidic residues" evidence="1">
    <location>
        <begin position="64"/>
        <end position="75"/>
    </location>
</feature>
<evidence type="ECO:0000313" key="3">
    <source>
        <dbReference type="EMBL" id="KAF4139566.1"/>
    </source>
</evidence>
<dbReference type="AlphaFoldDB" id="A0A833SEJ1"/>
<evidence type="ECO:0000256" key="1">
    <source>
        <dbReference type="SAM" id="MobiDB-lite"/>
    </source>
</evidence>
<dbReference type="Proteomes" id="UP000704712">
    <property type="component" value="Unassembled WGS sequence"/>
</dbReference>
<dbReference type="Proteomes" id="UP000602510">
    <property type="component" value="Unassembled WGS sequence"/>
</dbReference>
<evidence type="ECO:0000313" key="2">
    <source>
        <dbReference type="EMBL" id="KAF4047157.1"/>
    </source>
</evidence>
<dbReference type="EMBL" id="WSZM01000007">
    <property type="protein sequence ID" value="KAF4047157.1"/>
    <property type="molecule type" value="Genomic_DNA"/>
</dbReference>
<proteinExistence type="predicted"/>
<name>A0A833SEJ1_PHYIN</name>
<feature type="region of interest" description="Disordered" evidence="1">
    <location>
        <begin position="335"/>
        <end position="379"/>
    </location>
</feature>
<keyword evidence="4" id="KW-1185">Reference proteome</keyword>
<sequence length="379" mass="43219">MDTPPSICRQYATPPRESPEQRRRRLASRRAAKYRHFRSLTSASDPVADLQRQENLRRQRKRRSLLDDATRDRLRAQNRQRQQVRRQNLSDRAKADIRQKQRERQRERRHNLDDIAREELRARERSRIRHRRRQLKRQQVEEDADLLPAHLQLLQPLVADRDRLPHLRLAPELPTLRQHQEQQRQREMQNRLPFGGGVQITLPPPPPIERVRTFQHERIPSLPHLQQVARPATSSLLLATPPPPLFSMPGPGSTMTPGLPTVASAVAAAATRPPQPTPIMPSVSLPLPNKPLAILPIVQQQQQPPRTPIVLPPAHRSLPPLPDFLNSREAFNPATAAAATSTRAPRPSSSASRALFPSNTNLPASHADVQDADSYFQRL</sequence>
<dbReference type="EMBL" id="JAACNO010001556">
    <property type="protein sequence ID" value="KAF4139566.1"/>
    <property type="molecule type" value="Genomic_DNA"/>
</dbReference>
<gene>
    <name evidence="2" type="ORF">GN244_ATG00290</name>
    <name evidence="3" type="ORF">GN958_ATG11467</name>
</gene>
<feature type="compositionally biased region" description="Basic residues" evidence="1">
    <location>
        <begin position="22"/>
        <end position="38"/>
    </location>
</feature>
<feature type="region of interest" description="Disordered" evidence="1">
    <location>
        <begin position="1"/>
        <end position="110"/>
    </location>
</feature>
<feature type="compositionally biased region" description="Low complexity" evidence="1">
    <location>
        <begin position="335"/>
        <end position="354"/>
    </location>
</feature>
<reference evidence="2" key="1">
    <citation type="submission" date="2020-04" db="EMBL/GenBank/DDBJ databases">
        <title>Hybrid Assembly of Korean Phytophthora infestans isolates.</title>
        <authorList>
            <person name="Prokchorchik M."/>
            <person name="Lee Y."/>
            <person name="Seo J."/>
            <person name="Cho J.-H."/>
            <person name="Park Y.-E."/>
            <person name="Jang D.-C."/>
            <person name="Im J.-S."/>
            <person name="Choi J.-G."/>
            <person name="Park H.-J."/>
            <person name="Lee G.-B."/>
            <person name="Lee Y.-G."/>
            <person name="Hong S.-Y."/>
            <person name="Cho K."/>
            <person name="Sohn K.H."/>
        </authorList>
    </citation>
    <scope>NUCLEOTIDE SEQUENCE</scope>
    <source>
        <strain evidence="2">KR_1_A1</strain>
        <strain evidence="3">KR_2_A2</strain>
    </source>
</reference>
<evidence type="ECO:0000313" key="4">
    <source>
        <dbReference type="Proteomes" id="UP000602510"/>
    </source>
</evidence>
<organism evidence="2 4">
    <name type="scientific">Phytophthora infestans</name>
    <name type="common">Potato late blight agent</name>
    <name type="synonym">Botrytis infestans</name>
    <dbReference type="NCBI Taxonomy" id="4787"/>
    <lineage>
        <taxon>Eukaryota</taxon>
        <taxon>Sar</taxon>
        <taxon>Stramenopiles</taxon>
        <taxon>Oomycota</taxon>
        <taxon>Peronosporomycetes</taxon>
        <taxon>Peronosporales</taxon>
        <taxon>Peronosporaceae</taxon>
        <taxon>Phytophthora</taxon>
    </lineage>
</organism>